<dbReference type="EMBL" id="LR134300">
    <property type="protein sequence ID" value="VEE47856.1"/>
    <property type="molecule type" value="Genomic_DNA"/>
</dbReference>
<evidence type="ECO:0000259" key="1">
    <source>
        <dbReference type="Pfam" id="PF05707"/>
    </source>
</evidence>
<accession>A0A448BR79</accession>
<sequence>MAIKIHHGPNGSYKTSGAIQDDLIPAIKKGRVIITNVRGLTRERIFQVMPETPSSCDVINLDLEDLDDMEKMRTWFMWAPRGAFIIFDETQLIFLKSWREADLKRFDFPDGPEAAKAAGRPMGWLDAWTRHRHFNWDIILTTPNIAYIRDDIRMTAEKAYLHSNLAVIGIRGRYKESQHSAQDNKPPARDVIVEIKKIRQETFALYESTATGSVTDTIAGKSLFRQPKILLFMAIPALAIGSVVYDGGPRLLMGDPVLPPAAGTAAPAQAGPAVGTARVTGAAGPDAADDVPGHAGVPGAAPVGHPFAGRDFIVKATLLSASGRRTYLFAVRGQDGSEFTLTDRDLTDTGYAVVPRGNCAAELSFRGGWSGYAACAGRSALGNAPPAQAAAPNVPPAAANSAAVRVTVVPDTSRLPRSIN</sequence>
<protein>
    <submittedName>
        <fullName evidence="2">Zona occludens toxin</fullName>
    </submittedName>
</protein>
<proteinExistence type="predicted"/>
<dbReference type="Gene3D" id="3.40.50.300">
    <property type="entry name" value="P-loop containing nucleotide triphosphate hydrolases"/>
    <property type="match status" value="1"/>
</dbReference>
<dbReference type="Pfam" id="PF05707">
    <property type="entry name" value="Zot"/>
    <property type="match status" value="1"/>
</dbReference>
<name>A0A448BR79_PSEFL</name>
<organism evidence="2 3">
    <name type="scientific">Pseudomonas fluorescens</name>
    <dbReference type="NCBI Taxonomy" id="294"/>
    <lineage>
        <taxon>Bacteria</taxon>
        <taxon>Pseudomonadati</taxon>
        <taxon>Pseudomonadota</taxon>
        <taxon>Gammaproteobacteria</taxon>
        <taxon>Pseudomonadales</taxon>
        <taxon>Pseudomonadaceae</taxon>
        <taxon>Pseudomonas</taxon>
    </lineage>
</organism>
<dbReference type="Proteomes" id="UP000278078">
    <property type="component" value="Chromosome"/>
</dbReference>
<feature type="domain" description="Zona occludens toxin N-terminal" evidence="1">
    <location>
        <begin position="2"/>
        <end position="212"/>
    </location>
</feature>
<dbReference type="InterPro" id="IPR027417">
    <property type="entry name" value="P-loop_NTPase"/>
</dbReference>
<gene>
    <name evidence="2" type="primary">zot</name>
    <name evidence="2" type="ORF">NCTC10783_03750</name>
</gene>
<reference evidence="2 3" key="1">
    <citation type="submission" date="2018-12" db="EMBL/GenBank/DDBJ databases">
        <authorList>
            <consortium name="Pathogen Informatics"/>
        </authorList>
    </citation>
    <scope>NUCLEOTIDE SEQUENCE [LARGE SCALE GENOMIC DNA]</scope>
    <source>
        <strain evidence="2 3">NCTC10783</strain>
    </source>
</reference>
<dbReference type="InterPro" id="IPR008900">
    <property type="entry name" value="Zot_N"/>
</dbReference>
<evidence type="ECO:0000313" key="3">
    <source>
        <dbReference type="Proteomes" id="UP000278078"/>
    </source>
</evidence>
<dbReference type="AlphaFoldDB" id="A0A448BR79"/>
<evidence type="ECO:0000313" key="2">
    <source>
        <dbReference type="EMBL" id="VEE47856.1"/>
    </source>
</evidence>